<evidence type="ECO:0000313" key="3">
    <source>
        <dbReference type="Proteomes" id="UP000245870"/>
    </source>
</evidence>
<comment type="caution">
    <text evidence="2">The sequence shown here is derived from an EMBL/GenBank/DDBJ whole genome shotgun (WGS) entry which is preliminary data.</text>
</comment>
<evidence type="ECO:0000256" key="1">
    <source>
        <dbReference type="SAM" id="SignalP"/>
    </source>
</evidence>
<dbReference type="RefSeq" id="WP_116615848.1">
    <property type="nucleotide sequence ID" value="NZ_CAMQYP010000014.1"/>
</dbReference>
<protein>
    <submittedName>
        <fullName evidence="2">Uncharacterized protein</fullName>
    </submittedName>
</protein>
<feature type="signal peptide" evidence="1">
    <location>
        <begin position="1"/>
        <end position="24"/>
    </location>
</feature>
<dbReference type="OrthoDB" id="1070100at2"/>
<reference evidence="2 3" key="1">
    <citation type="submission" date="2018-05" db="EMBL/GenBank/DDBJ databases">
        <title>Genomic Encyclopedia of Type Strains, Phase IV (KMG-IV): sequencing the most valuable type-strain genomes for metagenomic binning, comparative biology and taxonomic classification.</title>
        <authorList>
            <person name="Goeker M."/>
        </authorList>
    </citation>
    <scope>NUCLEOTIDE SEQUENCE [LARGE SCALE GENOMIC DNA]</scope>
    <source>
        <strain evidence="2 3">DSM 100333</strain>
    </source>
</reference>
<evidence type="ECO:0000313" key="2">
    <source>
        <dbReference type="EMBL" id="PVX57993.1"/>
    </source>
</evidence>
<sequence>MKRLFHILSLAVSLFVCCQMSIHAANIGKSPITPKELSGLDEHERKDTLHGFEKSEEKATAIIENTAETYRVCSSRPQRILPSCEPNFGHFIAQNARSYHATIIAYRQSSHLKQSAPIRKGSSIRYYVYALRHIIC</sequence>
<keyword evidence="1" id="KW-0732">Signal</keyword>
<accession>A0A2U0UK21</accession>
<dbReference type="AlphaFoldDB" id="A0A2U0UK21"/>
<feature type="chain" id="PRO_5015781926" evidence="1">
    <location>
        <begin position="25"/>
        <end position="136"/>
    </location>
</feature>
<dbReference type="Proteomes" id="UP000245870">
    <property type="component" value="Unassembled WGS sequence"/>
</dbReference>
<keyword evidence="3" id="KW-1185">Reference proteome</keyword>
<name>A0A2U0UK21_9BACT</name>
<proteinExistence type="predicted"/>
<dbReference type="EMBL" id="QENY01000003">
    <property type="protein sequence ID" value="PVX57993.1"/>
    <property type="molecule type" value="Genomic_DNA"/>
</dbReference>
<gene>
    <name evidence="2" type="ORF">C7379_103116</name>
</gene>
<organism evidence="2 3">
    <name type="scientific">Hallella colorans</name>
    <dbReference type="NCBI Taxonomy" id="1703337"/>
    <lineage>
        <taxon>Bacteria</taxon>
        <taxon>Pseudomonadati</taxon>
        <taxon>Bacteroidota</taxon>
        <taxon>Bacteroidia</taxon>
        <taxon>Bacteroidales</taxon>
        <taxon>Prevotellaceae</taxon>
        <taxon>Hallella</taxon>
    </lineage>
</organism>